<organism evidence="2 3">
    <name type="scientific">Tetrapyrgos nigripes</name>
    <dbReference type="NCBI Taxonomy" id="182062"/>
    <lineage>
        <taxon>Eukaryota</taxon>
        <taxon>Fungi</taxon>
        <taxon>Dikarya</taxon>
        <taxon>Basidiomycota</taxon>
        <taxon>Agaricomycotina</taxon>
        <taxon>Agaricomycetes</taxon>
        <taxon>Agaricomycetidae</taxon>
        <taxon>Agaricales</taxon>
        <taxon>Marasmiineae</taxon>
        <taxon>Marasmiaceae</taxon>
        <taxon>Tetrapyrgos</taxon>
    </lineage>
</organism>
<feature type="compositionally biased region" description="Basic and acidic residues" evidence="1">
    <location>
        <begin position="210"/>
        <end position="231"/>
    </location>
</feature>
<dbReference type="EMBL" id="JAACJM010000103">
    <property type="protein sequence ID" value="KAF5346300.1"/>
    <property type="molecule type" value="Genomic_DNA"/>
</dbReference>
<gene>
    <name evidence="2" type="ORF">D9758_011468</name>
</gene>
<proteinExistence type="predicted"/>
<evidence type="ECO:0000313" key="2">
    <source>
        <dbReference type="EMBL" id="KAF5346300.1"/>
    </source>
</evidence>
<feature type="region of interest" description="Disordered" evidence="1">
    <location>
        <begin position="158"/>
        <end position="308"/>
    </location>
</feature>
<feature type="compositionally biased region" description="Basic and acidic residues" evidence="1">
    <location>
        <begin position="170"/>
        <end position="186"/>
    </location>
</feature>
<comment type="caution">
    <text evidence="2">The sequence shown here is derived from an EMBL/GenBank/DDBJ whole genome shotgun (WGS) entry which is preliminary data.</text>
</comment>
<dbReference type="AlphaFoldDB" id="A0A8H5FQW9"/>
<evidence type="ECO:0000256" key="1">
    <source>
        <dbReference type="SAM" id="MobiDB-lite"/>
    </source>
</evidence>
<name>A0A8H5FQW9_9AGAR</name>
<feature type="region of interest" description="Disordered" evidence="1">
    <location>
        <begin position="1"/>
        <end position="79"/>
    </location>
</feature>
<feature type="compositionally biased region" description="Pro residues" evidence="1">
    <location>
        <begin position="62"/>
        <end position="78"/>
    </location>
</feature>
<accession>A0A8H5FQW9</accession>
<evidence type="ECO:0000313" key="3">
    <source>
        <dbReference type="Proteomes" id="UP000559256"/>
    </source>
</evidence>
<feature type="compositionally biased region" description="Basic residues" evidence="1">
    <location>
        <begin position="200"/>
        <end position="209"/>
    </location>
</feature>
<protein>
    <submittedName>
        <fullName evidence="2">Uncharacterized protein</fullName>
    </submittedName>
</protein>
<keyword evidence="3" id="KW-1185">Reference proteome</keyword>
<reference evidence="2 3" key="1">
    <citation type="journal article" date="2020" name="ISME J.">
        <title>Uncovering the hidden diversity of litter-decomposition mechanisms in mushroom-forming fungi.</title>
        <authorList>
            <person name="Floudas D."/>
            <person name="Bentzer J."/>
            <person name="Ahren D."/>
            <person name="Johansson T."/>
            <person name="Persson P."/>
            <person name="Tunlid A."/>
        </authorList>
    </citation>
    <scope>NUCLEOTIDE SEQUENCE [LARGE SCALE GENOMIC DNA]</scope>
    <source>
        <strain evidence="2 3">CBS 291.85</strain>
    </source>
</reference>
<sequence length="402" mass="44064">MAPTPALPPPDDDVISIAASSDDKDTAKEADTDDSGSPRKNKGKAKEVDREADTAKDIPQASPAPAPSPFPPNCPLVPPASKESLVSATRRLDNNALSIYNRSVHLERDLQDLRIPSSECARSLSSIASSLQNLTEAIIPHLPHIISLMEQLVQTTTSLDGPSTLSDEYEGAHDSRSRSPSRREGVQARSTNAHPSDGHRGRKHSHSPRRREGERTRSSSPSRPRDHKDTHTQPLSAPRHPSPASGTRHSVDEQRKQGKRRQAPAAVPPPPAKKPRRNSSRSRMAPPVASSSTLSLPPPDRGNQNQPHIEYGSFYAFVGPANWSRNGDESRNQLLAILSYLDSSAGQPALPDVMEYIDPNHRLLRLTFSTRNDADRLVTYINTASRVRLPSGYEQFRARRTA</sequence>
<feature type="compositionally biased region" description="Basic and acidic residues" evidence="1">
    <location>
        <begin position="21"/>
        <end position="30"/>
    </location>
</feature>
<dbReference type="Proteomes" id="UP000559256">
    <property type="component" value="Unassembled WGS sequence"/>
</dbReference>
<feature type="compositionally biased region" description="Basic and acidic residues" evidence="1">
    <location>
        <begin position="44"/>
        <end position="56"/>
    </location>
</feature>